<feature type="repeat" description="WD" evidence="14">
    <location>
        <begin position="298"/>
        <end position="332"/>
    </location>
</feature>
<evidence type="ECO:0000256" key="6">
    <source>
        <dbReference type="ARBA" id="ARBA00022574"/>
    </source>
</evidence>
<dbReference type="CDD" id="cd18787">
    <property type="entry name" value="SF2_C_DEAD"/>
    <property type="match status" value="1"/>
</dbReference>
<evidence type="ECO:0000256" key="16">
    <source>
        <dbReference type="SAM" id="Phobius"/>
    </source>
</evidence>
<evidence type="ECO:0000256" key="12">
    <source>
        <dbReference type="ARBA" id="ARBA00023242"/>
    </source>
</evidence>
<protein>
    <recommendedName>
        <fullName evidence="3">RNA helicase</fullName>
        <ecNumber evidence="3">3.6.4.13</ecNumber>
    </recommendedName>
</protein>
<evidence type="ECO:0000256" key="10">
    <source>
        <dbReference type="ARBA" id="ARBA00022806"/>
    </source>
</evidence>
<comment type="caution">
    <text evidence="19">The sequence shown here is derived from an EMBL/GenBank/DDBJ whole genome shotgun (WGS) entry which is preliminary data.</text>
</comment>
<dbReference type="PROSITE" id="PS51194">
    <property type="entry name" value="HELICASE_CTER"/>
    <property type="match status" value="1"/>
</dbReference>
<evidence type="ECO:0000256" key="2">
    <source>
        <dbReference type="ARBA" id="ARBA00009334"/>
    </source>
</evidence>
<dbReference type="Pfam" id="PF00400">
    <property type="entry name" value="WD40"/>
    <property type="match status" value="2"/>
</dbReference>
<organism evidence="19 20">
    <name type="scientific">Heterostelium pallidum (strain ATCC 26659 / Pp 5 / PN500)</name>
    <name type="common">Cellular slime mold</name>
    <name type="synonym">Polysphondylium pallidum</name>
    <dbReference type="NCBI Taxonomy" id="670386"/>
    <lineage>
        <taxon>Eukaryota</taxon>
        <taxon>Amoebozoa</taxon>
        <taxon>Evosea</taxon>
        <taxon>Eumycetozoa</taxon>
        <taxon>Dictyostelia</taxon>
        <taxon>Acytosteliales</taxon>
        <taxon>Acytosteliaceae</taxon>
        <taxon>Heterostelium</taxon>
    </lineage>
</organism>
<dbReference type="InterPro" id="IPR000629">
    <property type="entry name" value="RNA-helicase_DEAD-box_CS"/>
</dbReference>
<feature type="region of interest" description="Disordered" evidence="15">
    <location>
        <begin position="901"/>
        <end position="1026"/>
    </location>
</feature>
<dbReference type="GO" id="GO:0003724">
    <property type="term" value="F:RNA helicase activity"/>
    <property type="evidence" value="ECO:0007669"/>
    <property type="project" value="UniProtKB-EC"/>
</dbReference>
<dbReference type="EMBL" id="ADBJ01000038">
    <property type="protein sequence ID" value="EFA78311.1"/>
    <property type="molecule type" value="Genomic_DNA"/>
</dbReference>
<keyword evidence="5" id="KW-0698">rRNA processing</keyword>
<evidence type="ECO:0000259" key="17">
    <source>
        <dbReference type="PROSITE" id="PS51192"/>
    </source>
</evidence>
<dbReference type="SMART" id="SM00487">
    <property type="entry name" value="DEXDc"/>
    <property type="match status" value="1"/>
</dbReference>
<dbReference type="PROSITE" id="PS50294">
    <property type="entry name" value="WD_REPEATS_REGION"/>
    <property type="match status" value="1"/>
</dbReference>
<evidence type="ECO:0000313" key="19">
    <source>
        <dbReference type="EMBL" id="EFA78311.1"/>
    </source>
</evidence>
<dbReference type="PROSITE" id="PS50082">
    <property type="entry name" value="WD_REPEATS_2"/>
    <property type="match status" value="1"/>
</dbReference>
<evidence type="ECO:0000256" key="4">
    <source>
        <dbReference type="ARBA" id="ARBA00022517"/>
    </source>
</evidence>
<dbReference type="AlphaFoldDB" id="D3BK81"/>
<feature type="region of interest" description="Disordered" evidence="15">
    <location>
        <begin position="36"/>
        <end position="97"/>
    </location>
</feature>
<reference evidence="19 20" key="1">
    <citation type="journal article" date="2011" name="Genome Res.">
        <title>Phylogeny-wide analysis of social amoeba genomes highlights ancient origins for complex intercellular communication.</title>
        <authorList>
            <person name="Heidel A.J."/>
            <person name="Lawal H.M."/>
            <person name="Felder M."/>
            <person name="Schilde C."/>
            <person name="Helps N.R."/>
            <person name="Tunggal B."/>
            <person name="Rivero F."/>
            <person name="John U."/>
            <person name="Schleicher M."/>
            <person name="Eichinger L."/>
            <person name="Platzer M."/>
            <person name="Noegel A.A."/>
            <person name="Schaap P."/>
            <person name="Gloeckner G."/>
        </authorList>
    </citation>
    <scope>NUCLEOTIDE SEQUENCE [LARGE SCALE GENOMIC DNA]</scope>
    <source>
        <strain evidence="20">ATCC 26659 / Pp 5 / PN500</strain>
    </source>
</reference>
<keyword evidence="16" id="KW-1133">Transmembrane helix</keyword>
<evidence type="ECO:0000256" key="11">
    <source>
        <dbReference type="ARBA" id="ARBA00022840"/>
    </source>
</evidence>
<dbReference type="RefSeq" id="XP_020430436.1">
    <property type="nucleotide sequence ID" value="XM_020579761.1"/>
</dbReference>
<comment type="subcellular location">
    <subcellularLocation>
        <location evidence="1">Nucleus</location>
        <location evidence="1">Nucleolus</location>
    </subcellularLocation>
</comment>
<dbReference type="GO" id="GO:0005524">
    <property type="term" value="F:ATP binding"/>
    <property type="evidence" value="ECO:0007669"/>
    <property type="project" value="UniProtKB-KW"/>
</dbReference>
<feature type="domain" description="Helicase ATP-binding" evidence="17">
    <location>
        <begin position="538"/>
        <end position="711"/>
    </location>
</feature>
<dbReference type="SUPFAM" id="SSF50978">
    <property type="entry name" value="WD40 repeat-like"/>
    <property type="match status" value="1"/>
</dbReference>
<dbReference type="SMART" id="SM00490">
    <property type="entry name" value="HELICc"/>
    <property type="match status" value="1"/>
</dbReference>
<dbReference type="EC" id="3.6.4.13" evidence="3"/>
<evidence type="ECO:0000256" key="5">
    <source>
        <dbReference type="ARBA" id="ARBA00022552"/>
    </source>
</evidence>
<accession>D3BK81</accession>
<dbReference type="SUPFAM" id="SSF52540">
    <property type="entry name" value="P-loop containing nucleoside triphosphate hydrolases"/>
    <property type="match status" value="1"/>
</dbReference>
<dbReference type="Proteomes" id="UP000001396">
    <property type="component" value="Unassembled WGS sequence"/>
</dbReference>
<feature type="compositionally biased region" description="Gly residues" evidence="15">
    <location>
        <begin position="938"/>
        <end position="955"/>
    </location>
</feature>
<evidence type="ECO:0000256" key="3">
    <source>
        <dbReference type="ARBA" id="ARBA00012552"/>
    </source>
</evidence>
<dbReference type="InterPro" id="IPR036322">
    <property type="entry name" value="WD40_repeat_dom_sf"/>
</dbReference>
<dbReference type="InterPro" id="IPR001650">
    <property type="entry name" value="Helicase_C-like"/>
</dbReference>
<keyword evidence="16" id="KW-0812">Transmembrane</keyword>
<dbReference type="InterPro" id="IPR001680">
    <property type="entry name" value="WD40_rpt"/>
</dbReference>
<keyword evidence="16" id="KW-0472">Membrane</keyword>
<keyword evidence="4" id="KW-0690">Ribosome biogenesis</keyword>
<dbReference type="InParanoid" id="D3BK81"/>
<dbReference type="CDD" id="cd00268">
    <property type="entry name" value="DEADc"/>
    <property type="match status" value="1"/>
</dbReference>
<dbReference type="Gene3D" id="2.130.10.10">
    <property type="entry name" value="YVTN repeat-like/Quinoprotein amine dehydrogenase"/>
    <property type="match status" value="1"/>
</dbReference>
<keyword evidence="8" id="KW-0547">Nucleotide-binding</keyword>
<feature type="compositionally biased region" description="Low complexity" evidence="15">
    <location>
        <begin position="956"/>
        <end position="988"/>
    </location>
</feature>
<feature type="domain" description="Helicase C-terminal" evidence="18">
    <location>
        <begin position="746"/>
        <end position="891"/>
    </location>
</feature>
<dbReference type="InterPro" id="IPR044742">
    <property type="entry name" value="DEAD/DEAH_RhlB"/>
</dbReference>
<sequence>MESEYIELAIDHWYIVLPSILIVAIIVNFMCKSNTKSTKKNNKKNKNEVNDQSKDKNASTTSTTTTSSKRKNVNDNNNKSTTTTTTTNNNVSSPSIMGETTNKLIEKVIKAMTINHNEITGFSVSGDNVAYCCNERFIKIFNYPSFFDTSKQNAVKSYNIALPFDYARNIAWQGSDIYATLEDKLISYTVTNEKTQDGKTYFQRWSVPLQHKVPVTSLTSSSHANYVISLDDSIVKLWSTKGEMLTSFSTGQMKNYMAAMSGHGKFFGVATFGSELKIWEVCLKRDGSYDKCVKAMLLTGYKSSIYCLSFDQDDSRVVTGGKDGQIKMWDLNVRYSVGEDAKLLYTLASDLPSPPTIVRFSPSGQSYVIGCGTLLQFRQTATGKLLHQLEISAIAATEFKSNHISWAQTNNNNEDRPIIAADHHLYMPSTMTNNKRRYDEEEEEDVQYDNQTQKKQRVQNITSSSSNNNNESDEEESSTTTDNKVLSPEEWRREHNVKVEGHIKPDPIQFFKDIEIPKIFQPAFQTFTKPSVIQAQAWPIVSTGADLVGLAATGSGKTLAFLLPALMEIIKHPKRKYGATPLALVMAPTRELAQQIEEVCKNVVKGTAIRQLCVYGGTGKGLQVRSLRSGVDIIVGTPGRLNDLLTPNHLETVKFLVLDEADRMLDMGFMPQIEKIINQVPKERQTLMFSATWPREVESLSNRFLNKPVRVTVGNTELSANINVHQHIVATTGMTRPDVAKMVGEQIQEIHNQDKKDNLIIVFCNQKRNCDHFSEYLYNEFQMNSVVMHSGKEQYQRERGLANFKSHRIPIMIATDVAARGLDIPNVKAVVNLDFPNNIEDYVHRIGRTGRAGKKGDSYSYVSREDNNLRDLAKILQRAKQDIPPALEDLLQYSKQGINRYDDRRGGRSFGRGGGRGGGRSWGNNNGGGRSWGNNNSSGGGRSWGNNNAGGGSEGGNNWNNNSGGNSNAGHWENNKNNAGSWNKNSNSTGGGSSWGNKGGNSRGGYGGGGKSYSGGGDFNNSNSNW</sequence>
<dbReference type="PROSITE" id="PS00678">
    <property type="entry name" value="WD_REPEATS_1"/>
    <property type="match status" value="1"/>
</dbReference>
<dbReference type="PROSITE" id="PS51192">
    <property type="entry name" value="HELICASE_ATP_BIND_1"/>
    <property type="match status" value="1"/>
</dbReference>
<proteinExistence type="inferred from homology"/>
<feature type="compositionally biased region" description="Low complexity" evidence="15">
    <location>
        <begin position="74"/>
        <end position="93"/>
    </location>
</feature>
<dbReference type="Pfam" id="PF00270">
    <property type="entry name" value="DEAD"/>
    <property type="match status" value="1"/>
</dbReference>
<feature type="region of interest" description="Disordered" evidence="15">
    <location>
        <begin position="436"/>
        <end position="491"/>
    </location>
</feature>
<keyword evidence="20" id="KW-1185">Reference proteome</keyword>
<feature type="compositionally biased region" description="Gly residues" evidence="15">
    <location>
        <begin position="908"/>
        <end position="931"/>
    </location>
</feature>
<dbReference type="Gene3D" id="3.40.50.300">
    <property type="entry name" value="P-loop containing nucleotide triphosphate hydrolases"/>
    <property type="match status" value="2"/>
</dbReference>
<keyword evidence="7" id="KW-0677">Repeat</keyword>
<feature type="compositionally biased region" description="Polar residues" evidence="15">
    <location>
        <begin position="448"/>
        <end position="461"/>
    </location>
</feature>
<dbReference type="InterPro" id="IPR019775">
    <property type="entry name" value="WD40_repeat_CS"/>
</dbReference>
<evidence type="ECO:0000256" key="15">
    <source>
        <dbReference type="SAM" id="MobiDB-lite"/>
    </source>
</evidence>
<keyword evidence="11" id="KW-0067">ATP-binding</keyword>
<dbReference type="PROSITE" id="PS00039">
    <property type="entry name" value="DEAD_ATP_HELICASE"/>
    <property type="match status" value="1"/>
</dbReference>
<keyword evidence="9" id="KW-0378">Hydrolase</keyword>
<evidence type="ECO:0000313" key="20">
    <source>
        <dbReference type="Proteomes" id="UP000001396"/>
    </source>
</evidence>
<evidence type="ECO:0000256" key="14">
    <source>
        <dbReference type="PROSITE-ProRule" id="PRU00221"/>
    </source>
</evidence>
<evidence type="ECO:0000259" key="18">
    <source>
        <dbReference type="PROSITE" id="PS51194"/>
    </source>
</evidence>
<dbReference type="InterPro" id="IPR027417">
    <property type="entry name" value="P-loop_NTPase"/>
</dbReference>
<dbReference type="STRING" id="670386.D3BK81"/>
<dbReference type="GO" id="GO:0003676">
    <property type="term" value="F:nucleic acid binding"/>
    <property type="evidence" value="ECO:0007669"/>
    <property type="project" value="InterPro"/>
</dbReference>
<evidence type="ECO:0000256" key="8">
    <source>
        <dbReference type="ARBA" id="ARBA00022741"/>
    </source>
</evidence>
<comment type="function">
    <text evidence="13">ATP-dependent RNA helicase required for 60S ribosomal subunit synthesis. Involved in efficient pre-rRNA processing, predominantly at site A3, which is necessary for the normal formation of 25S and 5.8S rRNAs.</text>
</comment>
<dbReference type="InterPro" id="IPR015943">
    <property type="entry name" value="WD40/YVTN_repeat-like_dom_sf"/>
</dbReference>
<comment type="similarity">
    <text evidence="2">Belongs to the DEAD box helicase family. DDX5/DBP2 subfamily.</text>
</comment>
<dbReference type="Pfam" id="PF00271">
    <property type="entry name" value="Helicase_C"/>
    <property type="match status" value="1"/>
</dbReference>
<name>D3BK81_HETP5</name>
<dbReference type="GO" id="GO:0016787">
    <property type="term" value="F:hydrolase activity"/>
    <property type="evidence" value="ECO:0007669"/>
    <property type="project" value="UniProtKB-KW"/>
</dbReference>
<evidence type="ECO:0000256" key="7">
    <source>
        <dbReference type="ARBA" id="ARBA00022737"/>
    </source>
</evidence>
<feature type="compositionally biased region" description="Basic and acidic residues" evidence="15">
    <location>
        <begin position="45"/>
        <end position="57"/>
    </location>
</feature>
<dbReference type="InterPro" id="IPR014001">
    <property type="entry name" value="Helicase_ATP-bd"/>
</dbReference>
<dbReference type="PANTHER" id="PTHR47958">
    <property type="entry name" value="ATP-DEPENDENT RNA HELICASE DBP3"/>
    <property type="match status" value="1"/>
</dbReference>
<feature type="compositionally biased region" description="Gly residues" evidence="15">
    <location>
        <begin position="989"/>
        <end position="1018"/>
    </location>
</feature>
<keyword evidence="6 14" id="KW-0853">WD repeat</keyword>
<feature type="transmembrane region" description="Helical" evidence="16">
    <location>
        <begin position="12"/>
        <end position="31"/>
    </location>
</feature>
<dbReference type="GeneID" id="31364438"/>
<gene>
    <name evidence="19" type="ORF">PPL_08962</name>
</gene>
<keyword evidence="12" id="KW-0539">Nucleus</keyword>
<dbReference type="SMART" id="SM00320">
    <property type="entry name" value="WD40"/>
    <property type="match status" value="4"/>
</dbReference>
<dbReference type="InterPro" id="IPR011545">
    <property type="entry name" value="DEAD/DEAH_box_helicase_dom"/>
</dbReference>
<evidence type="ECO:0000256" key="9">
    <source>
        <dbReference type="ARBA" id="ARBA00022801"/>
    </source>
</evidence>
<evidence type="ECO:0000256" key="1">
    <source>
        <dbReference type="ARBA" id="ARBA00004604"/>
    </source>
</evidence>
<keyword evidence="10 19" id="KW-0347">Helicase</keyword>
<evidence type="ECO:0000256" key="13">
    <source>
        <dbReference type="ARBA" id="ARBA00037449"/>
    </source>
</evidence>